<dbReference type="EMBL" id="KQ965740">
    <property type="protein sequence ID" value="KXS18910.1"/>
    <property type="molecule type" value="Genomic_DNA"/>
</dbReference>
<proteinExistence type="inferred from homology"/>
<evidence type="ECO:0000259" key="14">
    <source>
        <dbReference type="Pfam" id="PF21995"/>
    </source>
</evidence>
<keyword evidence="8" id="KW-0676">Redox-active center</keyword>
<evidence type="ECO:0000256" key="12">
    <source>
        <dbReference type="SAM" id="SignalP"/>
    </source>
</evidence>
<accession>A0A139AQ87</accession>
<dbReference type="Proteomes" id="UP000070544">
    <property type="component" value="Unassembled WGS sequence"/>
</dbReference>
<keyword evidence="6" id="KW-0560">Oxidoreductase</keyword>
<feature type="domain" description="B12-dependent ribonucleotide reductase insertion" evidence="14">
    <location>
        <begin position="476"/>
        <end position="545"/>
    </location>
</feature>
<comment type="cofactor">
    <cofactor evidence="1">
        <name>adenosylcob(III)alamin</name>
        <dbReference type="ChEBI" id="CHEBI:18408"/>
    </cofactor>
</comment>
<evidence type="ECO:0000256" key="11">
    <source>
        <dbReference type="SAM" id="MobiDB-lite"/>
    </source>
</evidence>
<dbReference type="InterPro" id="IPR040763">
    <property type="entry name" value="RNR_alpha_hel"/>
</dbReference>
<dbReference type="InterPro" id="IPR054158">
    <property type="entry name" value="RNR-II_ins_dom"/>
</dbReference>
<dbReference type="OrthoDB" id="14890at2759"/>
<organism evidence="15 16">
    <name type="scientific">Gonapodya prolifera (strain JEL478)</name>
    <name type="common">Monoblepharis prolifera</name>
    <dbReference type="NCBI Taxonomy" id="1344416"/>
    <lineage>
        <taxon>Eukaryota</taxon>
        <taxon>Fungi</taxon>
        <taxon>Fungi incertae sedis</taxon>
        <taxon>Chytridiomycota</taxon>
        <taxon>Chytridiomycota incertae sedis</taxon>
        <taxon>Monoblepharidomycetes</taxon>
        <taxon>Monoblepharidales</taxon>
        <taxon>Gonapodyaceae</taxon>
        <taxon>Gonapodya</taxon>
    </lineage>
</organism>
<sequence length="974" mass="108169">MLSLLSPRSLFSLLASASHANPVQRISNSVANLFLRSLTDLSPSVARSFSFVGEPSNWTQSITGLSSTIPTSLSPLNPAFIAMPHRLGAVYARFHDATIRRFGTFPQTQHRYFISNHGNAKLAQFNILNTPLIRRDTTTSRKIHHSMLTSAKSDPPAVSATPSSPEKRVAFAALKINNNATHWASRTARPLKPSANPDKRQLSPTTSSPSPSPAVSAFKRWNTAPEQPTSSPLTSTSSRLYRTAAIVSQPREGPDDDSDVEEMERATQLAGPVKDRRPKKAPLGGIKADEETLEFRLDEDFVDGYASLQAPFGFDGLGEIVYRRTYSRVKPDGKNEAWHETVARVVNGTYNMQKRWIEERGLGWDTERAQRSAKKMYDKIFKFKFLPPGRGLWAMGSPLTEERGLYAALNNCAFVSTEGMWEKGRGGTPSKPFGFLMDASMLGVGVGFDCKGAIHVEASHNTYSSVVPGPDKSLPKVTFRIPDTREGWVESTTKLIDSYLVPGRAQVEINYDDVRKEGSIIKGFGGIASGPGPLITLHESVRTILEKNTGKMLSLTSIVDMMNMIGKCVVSGNVRRTAEIAFGPADSAEYMDLKNYEVNPHRMEYGWTSNNSIFCETGMDYGSACERVRLNGEPGFFWLENARNYGRMADPPDHKDARACGGNPCLEQTLESYELCCLVETFPNNHADLDEFLDTIKYAYLYAKTVTLGSTHWPETNRVLLRNRRIGCSMSGVAQFVSRLGIDSLRTWCEDGYKKVNEIDTNVSDWLAIPRSVKTTSIKPSGTVSLLAGATPGMHYPESRFCIRRIRMSKLSDLVEPLRKAGYTVEPCVGNEEASVVVEFPIDFGPGIRALHEISMWEQLALAAFLQRYWADNQVSSTITFDPETEGKHLKHALDYYQYQLKGISFLPRISYGAYPQMPYEAIEEPKYKEMVLKVNPGFLQVMLKGDNIAAEDPESEKFCDSAACEWKPGQAKA</sequence>
<keyword evidence="7" id="KW-1015">Disulfide bond</keyword>
<dbReference type="Pfam" id="PF21995">
    <property type="entry name" value="RNR-II_ins_dom"/>
    <property type="match status" value="1"/>
</dbReference>
<feature type="region of interest" description="Disordered" evidence="11">
    <location>
        <begin position="146"/>
        <end position="165"/>
    </location>
</feature>
<evidence type="ECO:0000259" key="13">
    <source>
        <dbReference type="Pfam" id="PF17975"/>
    </source>
</evidence>
<reference evidence="15 16" key="1">
    <citation type="journal article" date="2015" name="Genome Biol. Evol.">
        <title>Phylogenomic analyses indicate that early fungi evolved digesting cell walls of algal ancestors of land plants.</title>
        <authorList>
            <person name="Chang Y."/>
            <person name="Wang S."/>
            <person name="Sekimoto S."/>
            <person name="Aerts A.L."/>
            <person name="Choi C."/>
            <person name="Clum A."/>
            <person name="LaButti K.M."/>
            <person name="Lindquist E.A."/>
            <person name="Yee Ngan C."/>
            <person name="Ohm R.A."/>
            <person name="Salamov A.A."/>
            <person name="Grigoriev I.V."/>
            <person name="Spatafora J.W."/>
            <person name="Berbee M.L."/>
        </authorList>
    </citation>
    <scope>NUCLEOTIDE SEQUENCE [LARGE SCALE GENOMIC DNA]</scope>
    <source>
        <strain evidence="15 16">JEL478</strain>
    </source>
</reference>
<dbReference type="Pfam" id="PF17975">
    <property type="entry name" value="RNR_Alpha"/>
    <property type="match status" value="1"/>
</dbReference>
<keyword evidence="9" id="KW-0170">Cobalt</keyword>
<dbReference type="STRING" id="1344416.A0A139AQ87"/>
<keyword evidence="4" id="KW-0846">Cobalamin</keyword>
<evidence type="ECO:0000313" key="15">
    <source>
        <dbReference type="EMBL" id="KXS18910.1"/>
    </source>
</evidence>
<evidence type="ECO:0000256" key="4">
    <source>
        <dbReference type="ARBA" id="ARBA00022628"/>
    </source>
</evidence>
<evidence type="ECO:0000256" key="1">
    <source>
        <dbReference type="ARBA" id="ARBA00001922"/>
    </source>
</evidence>
<dbReference type="GO" id="GO:0008998">
    <property type="term" value="F:ribonucleoside-triphosphate reductase (thioredoxin) activity"/>
    <property type="evidence" value="ECO:0007669"/>
    <property type="project" value="UniProtKB-EC"/>
</dbReference>
<dbReference type="GO" id="GO:0031419">
    <property type="term" value="F:cobalamin binding"/>
    <property type="evidence" value="ECO:0007669"/>
    <property type="project" value="UniProtKB-KW"/>
</dbReference>
<comment type="catalytic activity">
    <reaction evidence="10">
        <text>a 2'-deoxyribonucleoside 5'-triphosphate + [thioredoxin]-disulfide + H2O = a ribonucleoside 5'-triphosphate + [thioredoxin]-dithiol</text>
        <dbReference type="Rhea" id="RHEA:12701"/>
        <dbReference type="Rhea" id="RHEA-COMP:10698"/>
        <dbReference type="Rhea" id="RHEA-COMP:10700"/>
        <dbReference type="ChEBI" id="CHEBI:15377"/>
        <dbReference type="ChEBI" id="CHEBI:29950"/>
        <dbReference type="ChEBI" id="CHEBI:50058"/>
        <dbReference type="ChEBI" id="CHEBI:61557"/>
        <dbReference type="ChEBI" id="CHEBI:61560"/>
        <dbReference type="EC" id="1.17.4.2"/>
    </reaction>
</comment>
<dbReference type="AlphaFoldDB" id="A0A139AQ87"/>
<gene>
    <name evidence="15" type="ORF">M427DRAFT_53389</name>
</gene>
<keyword evidence="5" id="KW-0235">DNA replication</keyword>
<feature type="region of interest" description="Disordered" evidence="11">
    <location>
        <begin position="182"/>
        <end position="216"/>
    </location>
</feature>
<evidence type="ECO:0000256" key="2">
    <source>
        <dbReference type="ARBA" id="ARBA00005654"/>
    </source>
</evidence>
<feature type="chain" id="PRO_5007296337" description="ribonucleoside-triphosphate reductase (thioredoxin)" evidence="12">
    <location>
        <begin position="21"/>
        <end position="974"/>
    </location>
</feature>
<comment type="similarity">
    <text evidence="2">Belongs to the class II ribonucleoside-triphosphate reductase family.</text>
</comment>
<feature type="signal peptide" evidence="12">
    <location>
        <begin position="1"/>
        <end position="20"/>
    </location>
</feature>
<evidence type="ECO:0000256" key="10">
    <source>
        <dbReference type="ARBA" id="ARBA00048987"/>
    </source>
</evidence>
<dbReference type="PANTHER" id="PTHR43371">
    <property type="entry name" value="VITAMIN B12-DEPENDENT RIBONUCLEOTIDE REDUCTASE"/>
    <property type="match status" value="1"/>
</dbReference>
<dbReference type="Gene3D" id="3.20.70.20">
    <property type="match status" value="3"/>
</dbReference>
<dbReference type="OMA" id="FHCNLAE"/>
<dbReference type="InterPro" id="IPR050862">
    <property type="entry name" value="RdRp_reductase_class-2"/>
</dbReference>
<evidence type="ECO:0000313" key="16">
    <source>
        <dbReference type="Proteomes" id="UP000070544"/>
    </source>
</evidence>
<evidence type="ECO:0000256" key="3">
    <source>
        <dbReference type="ARBA" id="ARBA00012275"/>
    </source>
</evidence>
<evidence type="ECO:0000256" key="7">
    <source>
        <dbReference type="ARBA" id="ARBA00023157"/>
    </source>
</evidence>
<evidence type="ECO:0000256" key="8">
    <source>
        <dbReference type="ARBA" id="ARBA00023284"/>
    </source>
</evidence>
<feature type="domain" description="Ribonucleotide reductase alpha-helical" evidence="13">
    <location>
        <begin position="297"/>
        <end position="397"/>
    </location>
</feature>
<dbReference type="PANTHER" id="PTHR43371:SF1">
    <property type="entry name" value="RIBONUCLEOSIDE-DIPHOSPHATE REDUCTASE"/>
    <property type="match status" value="1"/>
</dbReference>
<dbReference type="GO" id="GO:0004748">
    <property type="term" value="F:ribonucleoside-diphosphate reductase activity, thioredoxin disulfide as acceptor"/>
    <property type="evidence" value="ECO:0007669"/>
    <property type="project" value="TreeGrafter"/>
</dbReference>
<keyword evidence="16" id="KW-1185">Reference proteome</keyword>
<keyword evidence="12" id="KW-0732">Signal</keyword>
<evidence type="ECO:0000256" key="6">
    <source>
        <dbReference type="ARBA" id="ARBA00023002"/>
    </source>
</evidence>
<evidence type="ECO:0000256" key="5">
    <source>
        <dbReference type="ARBA" id="ARBA00022705"/>
    </source>
</evidence>
<name>A0A139AQ87_GONPJ</name>
<dbReference type="GO" id="GO:0006260">
    <property type="term" value="P:DNA replication"/>
    <property type="evidence" value="ECO:0007669"/>
    <property type="project" value="UniProtKB-KW"/>
</dbReference>
<protein>
    <recommendedName>
        <fullName evidence="3">ribonucleoside-triphosphate reductase (thioredoxin)</fullName>
        <ecNumber evidence="3">1.17.4.2</ecNumber>
    </recommendedName>
</protein>
<dbReference type="EC" id="1.17.4.2" evidence="3"/>
<dbReference type="SUPFAM" id="SSF51998">
    <property type="entry name" value="PFL-like glycyl radical enzymes"/>
    <property type="match status" value="1"/>
</dbReference>
<evidence type="ECO:0000256" key="9">
    <source>
        <dbReference type="ARBA" id="ARBA00023285"/>
    </source>
</evidence>